<evidence type="ECO:0000256" key="1">
    <source>
        <dbReference type="ARBA" id="ARBA00023125"/>
    </source>
</evidence>
<dbReference type="OrthoDB" id="5964374at2759"/>
<dbReference type="GeneID" id="111121429"/>
<dbReference type="InterPro" id="IPR011598">
    <property type="entry name" value="bHLH_dom"/>
</dbReference>
<dbReference type="InterPro" id="IPR002418">
    <property type="entry name" value="Tscrpt_reg_Myc"/>
</dbReference>
<proteinExistence type="predicted"/>
<dbReference type="InterPro" id="IPR050433">
    <property type="entry name" value="Myc_transcription_factors"/>
</dbReference>
<protein>
    <submittedName>
        <fullName evidence="7">Transcriptional regulator Myc-A-like</fullName>
    </submittedName>
</protein>
<dbReference type="KEGG" id="cvn:111121429"/>
<accession>A0A8B8CT92</accession>
<organism evidence="6 7">
    <name type="scientific">Crassostrea virginica</name>
    <name type="common">Eastern oyster</name>
    <dbReference type="NCBI Taxonomy" id="6565"/>
    <lineage>
        <taxon>Eukaryota</taxon>
        <taxon>Metazoa</taxon>
        <taxon>Spiralia</taxon>
        <taxon>Lophotrochozoa</taxon>
        <taxon>Mollusca</taxon>
        <taxon>Bivalvia</taxon>
        <taxon>Autobranchia</taxon>
        <taxon>Pteriomorphia</taxon>
        <taxon>Ostreida</taxon>
        <taxon>Ostreoidea</taxon>
        <taxon>Ostreidae</taxon>
        <taxon>Crassostrea</taxon>
    </lineage>
</organism>
<dbReference type="Gene3D" id="4.10.280.10">
    <property type="entry name" value="Helix-loop-helix DNA-binding domain"/>
    <property type="match status" value="1"/>
</dbReference>
<dbReference type="RefSeq" id="XP_022318424.1">
    <property type="nucleotide sequence ID" value="XM_022462716.1"/>
</dbReference>
<dbReference type="Pfam" id="PF01056">
    <property type="entry name" value="Myc_N"/>
    <property type="match status" value="1"/>
</dbReference>
<evidence type="ECO:0000256" key="2">
    <source>
        <dbReference type="PIRNR" id="PIRNR001705"/>
    </source>
</evidence>
<feature type="region of interest" description="Disordered" evidence="4">
    <location>
        <begin position="238"/>
        <end position="306"/>
    </location>
</feature>
<evidence type="ECO:0000313" key="7">
    <source>
        <dbReference type="RefSeq" id="XP_022318424.1"/>
    </source>
</evidence>
<dbReference type="Pfam" id="PF00010">
    <property type="entry name" value="HLH"/>
    <property type="match status" value="1"/>
</dbReference>
<comment type="subunit">
    <text evidence="2">Efficient DNA binding requires dimerization with another bHLH protein.</text>
</comment>
<dbReference type="GO" id="GO:0046983">
    <property type="term" value="F:protein dimerization activity"/>
    <property type="evidence" value="ECO:0007669"/>
    <property type="project" value="InterPro"/>
</dbReference>
<keyword evidence="2" id="KW-0539">Nucleus</keyword>
<evidence type="ECO:0000313" key="6">
    <source>
        <dbReference type="Proteomes" id="UP000694844"/>
    </source>
</evidence>
<dbReference type="SUPFAM" id="SSF47459">
    <property type="entry name" value="HLH, helix-loop-helix DNA-binding domain"/>
    <property type="match status" value="1"/>
</dbReference>
<sequence>MLTGRKNEKNATMDYEMFQPCFYENEPETLSPSSLPNEDMWKKFELLPTPPLSPRRDDDYDMNTLDLEDFNLIFDEFFEKESAIPKLMTLSETPPNLNSNLIQDCMWSGDSGRYPTGDKNTACADVNSSDCVDPAAVFPYPIHSLNSIHSETKLHSLGTETPSDSEEEIDVVTVEKKQLQQVPIAPVKKTVFTVQSVKTERVEGTDEKLSAAKTTVTVKVKVDCPTDEHPYSLPVSSLKRVRSLPNSPSISPLPTKRCKRELSDRDMKKVCHKLRAGGSGSASSSRNSSDSEDYPEGKRTQHNVLERKRRNDLKFSFFSLRDSVPELVKQERAPKVQILKKASEYIRKLTADERRLESERELLQEKHEQLRRTLEKLHAREF</sequence>
<dbReference type="InterPro" id="IPR012682">
    <property type="entry name" value="Tscrpt_reg_Myc_N"/>
</dbReference>
<feature type="domain" description="BHLH" evidence="5">
    <location>
        <begin position="297"/>
        <end position="349"/>
    </location>
</feature>
<dbReference type="SMART" id="SM00353">
    <property type="entry name" value="HLH"/>
    <property type="match status" value="1"/>
</dbReference>
<evidence type="ECO:0000256" key="4">
    <source>
        <dbReference type="SAM" id="MobiDB-lite"/>
    </source>
</evidence>
<dbReference type="PROSITE" id="PS50888">
    <property type="entry name" value="BHLH"/>
    <property type="match status" value="1"/>
</dbReference>
<gene>
    <name evidence="7" type="primary">LOC111121429</name>
</gene>
<name>A0A8B8CT92_CRAVI</name>
<keyword evidence="6" id="KW-1185">Reference proteome</keyword>
<keyword evidence="1 2" id="KW-0238">DNA-binding</keyword>
<dbReference type="GO" id="GO:0005634">
    <property type="term" value="C:nucleus"/>
    <property type="evidence" value="ECO:0007669"/>
    <property type="project" value="UniProtKB-SubCell"/>
</dbReference>
<keyword evidence="3" id="KW-0175">Coiled coil</keyword>
<feature type="compositionally biased region" description="Low complexity" evidence="4">
    <location>
        <begin position="243"/>
        <end position="254"/>
    </location>
</feature>
<dbReference type="PRINTS" id="PR00044">
    <property type="entry name" value="LEUZIPPRMYC"/>
</dbReference>
<dbReference type="PANTHER" id="PTHR45851">
    <property type="entry name" value="MYC PROTO-ONCOGENE"/>
    <property type="match status" value="1"/>
</dbReference>
<dbReference type="InterPro" id="IPR036638">
    <property type="entry name" value="HLH_DNA-bd_sf"/>
</dbReference>
<feature type="coiled-coil region" evidence="3">
    <location>
        <begin position="339"/>
        <end position="380"/>
    </location>
</feature>
<comment type="subcellular location">
    <subcellularLocation>
        <location evidence="2">Nucleus</location>
    </subcellularLocation>
</comment>
<dbReference type="CDD" id="cd11400">
    <property type="entry name" value="bHLHzip_Myc"/>
    <property type="match status" value="1"/>
</dbReference>
<dbReference type="AlphaFoldDB" id="A0A8B8CT92"/>
<evidence type="ECO:0000256" key="3">
    <source>
        <dbReference type="SAM" id="Coils"/>
    </source>
</evidence>
<reference evidence="7" key="1">
    <citation type="submission" date="2025-08" db="UniProtKB">
        <authorList>
            <consortium name="RefSeq"/>
        </authorList>
    </citation>
    <scope>IDENTIFICATION</scope>
    <source>
        <tissue evidence="7">Whole sample</tissue>
    </source>
</reference>
<dbReference type="FunFam" id="4.10.280.10:FF:000019">
    <property type="entry name" value="Myc proto-oncogene protein"/>
    <property type="match status" value="1"/>
</dbReference>
<dbReference type="Proteomes" id="UP000694844">
    <property type="component" value="Chromosome 2"/>
</dbReference>
<dbReference type="PIRSF" id="PIRSF001705">
    <property type="entry name" value="Myc_protein"/>
    <property type="match status" value="1"/>
</dbReference>
<dbReference type="GO" id="GO:0003700">
    <property type="term" value="F:DNA-binding transcription factor activity"/>
    <property type="evidence" value="ECO:0007669"/>
    <property type="project" value="InterPro"/>
</dbReference>
<feature type="compositionally biased region" description="Basic and acidic residues" evidence="4">
    <location>
        <begin position="260"/>
        <end position="269"/>
    </location>
</feature>
<dbReference type="GO" id="GO:0003677">
    <property type="term" value="F:DNA binding"/>
    <property type="evidence" value="ECO:0007669"/>
    <property type="project" value="UniProtKB-UniRule"/>
</dbReference>
<evidence type="ECO:0000259" key="5">
    <source>
        <dbReference type="PROSITE" id="PS50888"/>
    </source>
</evidence>